<dbReference type="Proteomes" id="UP000230066">
    <property type="component" value="Unassembled WGS sequence"/>
</dbReference>
<name>A0A4E0RIS5_FASHE</name>
<organism evidence="2 3">
    <name type="scientific">Fasciola hepatica</name>
    <name type="common">Liver fluke</name>
    <dbReference type="NCBI Taxonomy" id="6192"/>
    <lineage>
        <taxon>Eukaryota</taxon>
        <taxon>Metazoa</taxon>
        <taxon>Spiralia</taxon>
        <taxon>Lophotrochozoa</taxon>
        <taxon>Platyhelminthes</taxon>
        <taxon>Trematoda</taxon>
        <taxon>Digenea</taxon>
        <taxon>Plagiorchiida</taxon>
        <taxon>Echinostomata</taxon>
        <taxon>Echinostomatoidea</taxon>
        <taxon>Fasciolidae</taxon>
        <taxon>Fasciola</taxon>
    </lineage>
</organism>
<reference evidence="2" key="1">
    <citation type="submission" date="2019-03" db="EMBL/GenBank/DDBJ databases">
        <title>Improved annotation for the trematode Fasciola hepatica.</title>
        <authorList>
            <person name="Choi Y.-J."/>
            <person name="Martin J."/>
            <person name="Mitreva M."/>
        </authorList>
    </citation>
    <scope>NUCLEOTIDE SEQUENCE [LARGE SCALE GENOMIC DNA]</scope>
</reference>
<accession>A0A4E0RIS5</accession>
<sequence length="219" mass="24330">MDETLTDGFSAFPVTLDDSFGRFGLAEAMLVAKFSSSSSVTLTSFLSTHGSMVTESRSTQATLHSHPERQFIPPHPNMDSITNPSTSFDPSRFHDDDGALRSLKFPTLYTAYMLRFHLVLSAKTVVMPKPLSLKPPKYFSTEMCLLLSSRLRKSRPFSDSVLPPSQMCAARPTGGVSTADRDMIDPGDDHKKMGNNVRRTSNWTASDKLSFRRVGRLLF</sequence>
<comment type="caution">
    <text evidence="2">The sequence shown here is derived from an EMBL/GenBank/DDBJ whole genome shotgun (WGS) entry which is preliminary data.</text>
</comment>
<feature type="region of interest" description="Disordered" evidence="1">
    <location>
        <begin position="162"/>
        <end position="197"/>
    </location>
</feature>
<proteinExistence type="predicted"/>
<dbReference type="AlphaFoldDB" id="A0A4E0RIS5"/>
<dbReference type="EMBL" id="JXXN02000437">
    <property type="protein sequence ID" value="THD27395.1"/>
    <property type="molecule type" value="Genomic_DNA"/>
</dbReference>
<gene>
    <name evidence="2" type="ORF">D915_001683</name>
</gene>
<feature type="compositionally biased region" description="Basic and acidic residues" evidence="1">
    <location>
        <begin position="179"/>
        <end position="192"/>
    </location>
</feature>
<protein>
    <submittedName>
        <fullName evidence="2">Uncharacterized protein</fullName>
    </submittedName>
</protein>
<keyword evidence="3" id="KW-1185">Reference proteome</keyword>
<evidence type="ECO:0000313" key="3">
    <source>
        <dbReference type="Proteomes" id="UP000230066"/>
    </source>
</evidence>
<evidence type="ECO:0000313" key="2">
    <source>
        <dbReference type="EMBL" id="THD27395.1"/>
    </source>
</evidence>
<evidence type="ECO:0000256" key="1">
    <source>
        <dbReference type="SAM" id="MobiDB-lite"/>
    </source>
</evidence>